<dbReference type="Proteomes" id="UP000824132">
    <property type="component" value="Unassembled WGS sequence"/>
</dbReference>
<comment type="caution">
    <text evidence="2">The sequence shown here is derived from an EMBL/GenBank/DDBJ whole genome shotgun (WGS) entry which is preliminary data.</text>
</comment>
<evidence type="ECO:0000313" key="2">
    <source>
        <dbReference type="EMBL" id="HIZ03918.1"/>
    </source>
</evidence>
<proteinExistence type="predicted"/>
<evidence type="ECO:0000256" key="1">
    <source>
        <dbReference type="SAM" id="SignalP"/>
    </source>
</evidence>
<keyword evidence="1" id="KW-0732">Signal</keyword>
<evidence type="ECO:0008006" key="4">
    <source>
        <dbReference type="Google" id="ProtNLM"/>
    </source>
</evidence>
<evidence type="ECO:0000313" key="3">
    <source>
        <dbReference type="Proteomes" id="UP000824132"/>
    </source>
</evidence>
<accession>A0A9D2IEC1</accession>
<gene>
    <name evidence="2" type="ORF">H9727_06485</name>
</gene>
<reference evidence="2" key="1">
    <citation type="journal article" date="2021" name="PeerJ">
        <title>Extensive microbial diversity within the chicken gut microbiome revealed by metagenomics and culture.</title>
        <authorList>
            <person name="Gilroy R."/>
            <person name="Ravi A."/>
            <person name="Getino M."/>
            <person name="Pursley I."/>
            <person name="Horton D.L."/>
            <person name="Alikhan N.F."/>
            <person name="Baker D."/>
            <person name="Gharbi K."/>
            <person name="Hall N."/>
            <person name="Watson M."/>
            <person name="Adriaenssens E.M."/>
            <person name="Foster-Nyarko E."/>
            <person name="Jarju S."/>
            <person name="Secka A."/>
            <person name="Antonio M."/>
            <person name="Oren A."/>
            <person name="Chaudhuri R.R."/>
            <person name="La Ragione R."/>
            <person name="Hildebrand F."/>
            <person name="Pallen M.J."/>
        </authorList>
    </citation>
    <scope>NUCLEOTIDE SEQUENCE</scope>
    <source>
        <strain evidence="2">CHK187-5294</strain>
    </source>
</reference>
<feature type="chain" id="PRO_5039241733" description="Ig-like domain-containing protein" evidence="1">
    <location>
        <begin position="22"/>
        <end position="943"/>
    </location>
</feature>
<sequence>MKKLVCILLAVFLLAGLCIPAAGCSDKPEEQDPPAETVKVDINNGFEGENALALIDGKTGVQTSINEDARYVNNGSKSLKMEISLSPVPKFAFSEQTLQLDISDYDYLSFWIYVDHDEPISLSNTANEGVYSGNTVVSRNYINAAIAPRTWTKIRLEKGNAFFDNMMYYLPYGEFILCGTGSEFNNILNYTVYLDDVSVYREGMDGEAELAVVDASRNDADMQMPNGIIGQAYTLPKVRVSGPDGNEIIGAKVDIEVFDPLGNAVTLTDNSFTTERAGTYTLSAAYTYGGRRTLLREEFEMRFVDFENLELPQPIVGERYEILSPQLYVPDTHELLAGAELDIAVTDSAGNAVSAEGKAFTPSAAQRYTIRYTATAVSGGVENTAVQEKTVWATELGGLVSDITNADDAQLLATTEQSPGVLMSLSGAVAKPSFKPDSRSMLLEIISELYPTFRFGESFPYGNLEKAGLDYLSFWVYNESETDVYLISSGCELKRYLLPANLWTRVVFEADDFASSFDWRENVFTVYDASDSPQRLIVNLYIDDIRVYKEGYGQELDFSSAITTTDWDEAAQTGKRFAVNGTYELDRNMYVFGSDEQLPGLTAEVESVTGPTGAALAVDGGTFTPVREGRHVVTLTCEHDGILNSATKLFTVRPQLEFEPDTDPLDAVMPYGTAGEVYDASDYTPALWNKGEPADISQLNYVMTATDPDGNEVDAADMKFTPSKKGIYELMFYAQDAATREFASYTLRIGVFAQGKTGILADFEDDDCSMLKSTNYYYGVVNPVRVTDKAVGGNEGKKALIEVTTDTDHGLRAREPQFYLDASNMLQNISLTKSFSFDIYIEDADARSFLLQKARYYNWSNTPFGSCRRTIPSNQWVTVTFQRENYDTELGGHIFAGSDQSLGGVMWTADDDRFISNFYIVDSTGLKECGGINIYLDNIRVEI</sequence>
<dbReference type="AlphaFoldDB" id="A0A9D2IEC1"/>
<organism evidence="2 3">
    <name type="scientific">Candidatus Borkfalkia avistercoris</name>
    <dbReference type="NCBI Taxonomy" id="2838504"/>
    <lineage>
        <taxon>Bacteria</taxon>
        <taxon>Bacillati</taxon>
        <taxon>Bacillota</taxon>
        <taxon>Clostridia</taxon>
        <taxon>Christensenellales</taxon>
        <taxon>Christensenellaceae</taxon>
        <taxon>Candidatus Borkfalkia</taxon>
    </lineage>
</organism>
<reference evidence="2" key="2">
    <citation type="submission" date="2021-04" db="EMBL/GenBank/DDBJ databases">
        <authorList>
            <person name="Gilroy R."/>
        </authorList>
    </citation>
    <scope>NUCLEOTIDE SEQUENCE</scope>
    <source>
        <strain evidence="2">CHK187-5294</strain>
    </source>
</reference>
<protein>
    <recommendedName>
        <fullName evidence="4">Ig-like domain-containing protein</fullName>
    </recommendedName>
</protein>
<dbReference type="EMBL" id="DXCL01000039">
    <property type="protein sequence ID" value="HIZ03918.1"/>
    <property type="molecule type" value="Genomic_DNA"/>
</dbReference>
<feature type="signal peptide" evidence="1">
    <location>
        <begin position="1"/>
        <end position="21"/>
    </location>
</feature>
<name>A0A9D2IEC1_9FIRM</name>